<sequence length="175" mass="19217">MSYTTSPQGNSVGSRPSWQDQLQDHCTRNKQSPPVFNIVSDRRGTYPISNPPPPPQSPSTVFQAAEPDYFVFPLIPRFNTHGYSVPLSTAMCLKANYFFLGIAGGRTAWSSTVTVQGQNIAARYWYDGQFINNAREDAAEVALKTLNQQPRAATVYQGQLFPQATSSGYGRGAGF</sequence>
<dbReference type="VEuPathDB" id="FungiDB:PCH_Pc13g06420"/>
<dbReference type="OrthoDB" id="5418749at2759"/>
<dbReference type="eggNOG" id="ENOG502S8ZQ">
    <property type="taxonomic scope" value="Eukaryota"/>
</dbReference>
<accession>B6H3H5</accession>
<dbReference type="EMBL" id="AM920428">
    <property type="protein sequence ID" value="CAP91711.1"/>
    <property type="molecule type" value="Genomic_DNA"/>
</dbReference>
<dbReference type="Proteomes" id="UP000000724">
    <property type="component" value="Contig Pc00c13"/>
</dbReference>
<feature type="compositionally biased region" description="Polar residues" evidence="1">
    <location>
        <begin position="1"/>
        <end position="21"/>
    </location>
</feature>
<dbReference type="BioCyc" id="PCHR:PC13G06420-MONOMER"/>
<evidence type="ECO:0000313" key="3">
    <source>
        <dbReference type="Proteomes" id="UP000000724"/>
    </source>
</evidence>
<gene>
    <name evidence="2" type="ORF">Pc13g06420</name>
    <name evidence="2" type="ORF">PCH_Pc13g06420</name>
</gene>
<dbReference type="OMA" id="HYCATNQ"/>
<dbReference type="AlphaFoldDB" id="B6H3H5"/>
<dbReference type="HOGENOM" id="CLU_131085_1_1_1"/>
<keyword evidence="3" id="KW-1185">Reference proteome</keyword>
<feature type="region of interest" description="Disordered" evidence="1">
    <location>
        <begin position="1"/>
        <end position="60"/>
    </location>
</feature>
<dbReference type="PANTHER" id="PTHR42030">
    <property type="entry name" value="DRBM DOMAIN-CONTAINING PROTEIN"/>
    <property type="match status" value="1"/>
</dbReference>
<organism evidence="2 3">
    <name type="scientific">Penicillium rubens (strain ATCC 28089 / DSM 1075 / NRRL 1951 / Wisconsin 54-1255)</name>
    <name type="common">Penicillium chrysogenum</name>
    <dbReference type="NCBI Taxonomy" id="500485"/>
    <lineage>
        <taxon>Eukaryota</taxon>
        <taxon>Fungi</taxon>
        <taxon>Dikarya</taxon>
        <taxon>Ascomycota</taxon>
        <taxon>Pezizomycotina</taxon>
        <taxon>Eurotiomycetes</taxon>
        <taxon>Eurotiomycetidae</taxon>
        <taxon>Eurotiales</taxon>
        <taxon>Aspergillaceae</taxon>
        <taxon>Penicillium</taxon>
        <taxon>Penicillium chrysogenum species complex</taxon>
    </lineage>
</organism>
<name>B6H3H5_PENRW</name>
<dbReference type="PANTHER" id="PTHR42030:SF1">
    <property type="entry name" value="DRBM DOMAIN-CONTAINING PROTEIN"/>
    <property type="match status" value="1"/>
</dbReference>
<evidence type="ECO:0000313" key="2">
    <source>
        <dbReference type="EMBL" id="CAP91711.1"/>
    </source>
</evidence>
<dbReference type="SUPFAM" id="SSF54768">
    <property type="entry name" value="dsRNA-binding domain-like"/>
    <property type="match status" value="1"/>
</dbReference>
<evidence type="ECO:0000256" key="1">
    <source>
        <dbReference type="SAM" id="MobiDB-lite"/>
    </source>
</evidence>
<proteinExistence type="predicted"/>
<protein>
    <submittedName>
        <fullName evidence="2">Pc13g06420 protein</fullName>
    </submittedName>
</protein>
<reference evidence="2 3" key="1">
    <citation type="journal article" date="2008" name="Nat. Biotechnol.">
        <title>Genome sequencing and analysis of the filamentous fungus Penicillium chrysogenum.</title>
        <authorList>
            <person name="van den Berg M.A."/>
            <person name="Albang R."/>
            <person name="Albermann K."/>
            <person name="Badger J.H."/>
            <person name="Daran J.-M."/>
            <person name="Driessen A.J.M."/>
            <person name="Garcia-Estrada C."/>
            <person name="Fedorova N.D."/>
            <person name="Harris D.M."/>
            <person name="Heijne W.H.M."/>
            <person name="Joardar V.S."/>
            <person name="Kiel J.A.K.W."/>
            <person name="Kovalchuk A."/>
            <person name="Martin J.F."/>
            <person name="Nierman W.C."/>
            <person name="Nijland J.G."/>
            <person name="Pronk J.T."/>
            <person name="Roubos J.A."/>
            <person name="van der Klei I.J."/>
            <person name="van Peij N.N.M.E."/>
            <person name="Veenhuis M."/>
            <person name="von Doehren H."/>
            <person name="Wagner C."/>
            <person name="Wortman J.R."/>
            <person name="Bovenberg R.A.L."/>
        </authorList>
    </citation>
    <scope>NUCLEOTIDE SEQUENCE [LARGE SCALE GENOMIC DNA]</scope>
    <source>
        <strain evidence="3">ATCC 28089 / DSM 1075 / NRRL 1951 / Wisconsin 54-1255</strain>
    </source>
</reference>